<evidence type="ECO:0000256" key="2">
    <source>
        <dbReference type="ARBA" id="ARBA00007073"/>
    </source>
</evidence>
<dbReference type="FunFam" id="2.60.40.790:FF:000001">
    <property type="entry name" value="Nuclear migration protein nudC"/>
    <property type="match status" value="1"/>
</dbReference>
<evidence type="ECO:0000313" key="12">
    <source>
        <dbReference type="Proteomes" id="UP000278807"/>
    </source>
</evidence>
<organism evidence="13">
    <name type="scientific">Rodentolepis nana</name>
    <name type="common">Dwarf tapeworm</name>
    <name type="synonym">Hymenolepis nana</name>
    <dbReference type="NCBI Taxonomy" id="102285"/>
    <lineage>
        <taxon>Eukaryota</taxon>
        <taxon>Metazoa</taxon>
        <taxon>Spiralia</taxon>
        <taxon>Lophotrochozoa</taxon>
        <taxon>Platyhelminthes</taxon>
        <taxon>Cestoda</taxon>
        <taxon>Eucestoda</taxon>
        <taxon>Cyclophyllidea</taxon>
        <taxon>Hymenolepididae</taxon>
        <taxon>Rodentolepis</taxon>
    </lineage>
</organism>
<dbReference type="Gene3D" id="2.60.40.790">
    <property type="match status" value="1"/>
</dbReference>
<proteinExistence type="inferred from homology"/>
<dbReference type="PANTHER" id="PTHR12356:SF3">
    <property type="entry name" value="NUCLEAR MIGRATION PROTEIN NUDC"/>
    <property type="match status" value="1"/>
</dbReference>
<dbReference type="AlphaFoldDB" id="A0A0R3T8C0"/>
<comment type="subcellular location">
    <subcellularLocation>
        <location evidence="1">Cytoplasm</location>
    </subcellularLocation>
</comment>
<dbReference type="Gene3D" id="3.30.310.50">
    <property type="entry name" value="Alpha-D-phosphohexomutase, C-terminal domain"/>
    <property type="match status" value="1"/>
</dbReference>
<keyword evidence="6" id="KW-0597">Phosphoprotein</keyword>
<dbReference type="GO" id="GO:0051082">
    <property type="term" value="F:unfolded protein binding"/>
    <property type="evidence" value="ECO:0007669"/>
    <property type="project" value="TreeGrafter"/>
</dbReference>
<feature type="transmembrane region" description="Helical" evidence="9">
    <location>
        <begin position="7"/>
        <end position="25"/>
    </location>
</feature>
<dbReference type="PANTHER" id="PTHR12356">
    <property type="entry name" value="NUCLEAR MOVEMENT PROTEIN NUDC"/>
    <property type="match status" value="1"/>
</dbReference>
<dbReference type="InterPro" id="IPR008978">
    <property type="entry name" value="HSP20-like_chaperone"/>
</dbReference>
<protein>
    <recommendedName>
        <fullName evidence="4">Nuclear migration protein nudC</fullName>
    </recommendedName>
    <alternativeName>
        <fullName evidence="7">Nuclear distribution protein C homolog</fullName>
    </alternativeName>
</protein>
<dbReference type="InterPro" id="IPR007052">
    <property type="entry name" value="CS_dom"/>
</dbReference>
<dbReference type="GO" id="GO:0006457">
    <property type="term" value="P:protein folding"/>
    <property type="evidence" value="ECO:0007669"/>
    <property type="project" value="TreeGrafter"/>
</dbReference>
<dbReference type="PROSITE" id="PS51203">
    <property type="entry name" value="CS"/>
    <property type="match status" value="1"/>
</dbReference>
<dbReference type="WBParaSite" id="HNAJ_0000330801-mRNA-1">
    <property type="protein sequence ID" value="HNAJ_0000330801-mRNA-1"/>
    <property type="gene ID" value="HNAJ_0000330801"/>
</dbReference>
<keyword evidence="9" id="KW-0812">Transmembrane</keyword>
<evidence type="ECO:0000256" key="7">
    <source>
        <dbReference type="ARBA" id="ARBA00030427"/>
    </source>
</evidence>
<dbReference type="Proteomes" id="UP000278807">
    <property type="component" value="Unassembled WGS sequence"/>
</dbReference>
<comment type="similarity">
    <text evidence="3">Belongs to the nudC family.</text>
</comment>
<feature type="domain" description="CS" evidence="10">
    <location>
        <begin position="336"/>
        <end position="428"/>
    </location>
</feature>
<evidence type="ECO:0000313" key="11">
    <source>
        <dbReference type="EMBL" id="VDN99166.1"/>
    </source>
</evidence>
<dbReference type="GO" id="GO:0005737">
    <property type="term" value="C:cytoplasm"/>
    <property type="evidence" value="ECO:0007669"/>
    <property type="project" value="UniProtKB-SubCell"/>
</dbReference>
<feature type="region of interest" description="Disordered" evidence="8">
    <location>
        <begin position="240"/>
        <end position="333"/>
    </location>
</feature>
<evidence type="ECO:0000256" key="8">
    <source>
        <dbReference type="SAM" id="MobiDB-lite"/>
    </source>
</evidence>
<evidence type="ECO:0000256" key="4">
    <source>
        <dbReference type="ARBA" id="ARBA00017641"/>
    </source>
</evidence>
<evidence type="ECO:0000259" key="10">
    <source>
        <dbReference type="PROSITE" id="PS51203"/>
    </source>
</evidence>
<dbReference type="Pfam" id="PF04969">
    <property type="entry name" value="CS"/>
    <property type="match status" value="1"/>
</dbReference>
<evidence type="ECO:0000313" key="13">
    <source>
        <dbReference type="WBParaSite" id="HNAJ_0000330801-mRNA-1"/>
    </source>
</evidence>
<gene>
    <name evidence="11" type="ORF">HNAJ_LOCUS3307</name>
</gene>
<feature type="compositionally biased region" description="Basic and acidic residues" evidence="8">
    <location>
        <begin position="240"/>
        <end position="279"/>
    </location>
</feature>
<dbReference type="Pfam" id="PF09341">
    <property type="entry name" value="Pcc1"/>
    <property type="match status" value="1"/>
</dbReference>
<dbReference type="EMBL" id="UZAE01001886">
    <property type="protein sequence ID" value="VDN99166.1"/>
    <property type="molecule type" value="Genomic_DNA"/>
</dbReference>
<dbReference type="STRING" id="102285.A0A0R3T8C0"/>
<dbReference type="OrthoDB" id="416217at2759"/>
<dbReference type="SUPFAM" id="SSF49764">
    <property type="entry name" value="HSP20-like chaperones"/>
    <property type="match status" value="1"/>
</dbReference>
<keyword evidence="9" id="KW-0472">Membrane</keyword>
<keyword evidence="9" id="KW-1133">Transmembrane helix</keyword>
<dbReference type="Pfam" id="PF15786">
    <property type="entry name" value="PET117"/>
    <property type="match status" value="1"/>
</dbReference>
<evidence type="ECO:0000256" key="5">
    <source>
        <dbReference type="ARBA" id="ARBA00022490"/>
    </source>
</evidence>
<dbReference type="InterPro" id="IPR015419">
    <property type="entry name" value="CTAG/Pcc1"/>
</dbReference>
<keyword evidence="5" id="KW-0963">Cytoplasm</keyword>
<evidence type="ECO:0000256" key="6">
    <source>
        <dbReference type="ARBA" id="ARBA00022553"/>
    </source>
</evidence>
<dbReference type="InterPro" id="IPR031568">
    <property type="entry name" value="Pet117"/>
</dbReference>
<reference evidence="13" key="1">
    <citation type="submission" date="2017-02" db="UniProtKB">
        <authorList>
            <consortium name="WormBaseParasite"/>
        </authorList>
    </citation>
    <scope>IDENTIFICATION</scope>
</reference>
<feature type="compositionally biased region" description="Basic and acidic residues" evidence="8">
    <location>
        <begin position="292"/>
        <end position="305"/>
    </location>
</feature>
<reference evidence="11 12" key="2">
    <citation type="submission" date="2018-11" db="EMBL/GenBank/DDBJ databases">
        <authorList>
            <consortium name="Pathogen Informatics"/>
        </authorList>
    </citation>
    <scope>NUCLEOTIDE SEQUENCE [LARGE SCALE GENOMIC DNA]</scope>
</reference>
<dbReference type="Pfam" id="PF14050">
    <property type="entry name" value="Nudc_N"/>
    <property type="match status" value="1"/>
</dbReference>
<name>A0A0R3T8C0_RODNA</name>
<evidence type="ECO:0000256" key="9">
    <source>
        <dbReference type="SAM" id="Phobius"/>
    </source>
</evidence>
<dbReference type="InterPro" id="IPR025934">
    <property type="entry name" value="NudC_N_dom"/>
</dbReference>
<dbReference type="InterPro" id="IPR037898">
    <property type="entry name" value="NudC_fam"/>
</dbReference>
<accession>A0A0R3T8C0</accession>
<sequence>MSFASKVTFALSCVTTVGIIAYVHIEQALEREVNFDHSLTNRNSESVPPFDGKLKKPKYLNILAVRPIDMEKTQHVLNIRIPFPNKPASEIAYRTLIVDDEPHRSTTNVSLSVKDNILCMNFTADISDEPKMDSLSQMKKLRVSVNHWLDSVSLICETMAEFGDPPADMPEPIMTQELDGLFISAAQNCSDGIRGLMDAFFGFLSRRTDFYYGAATKNQAKKIVLDAFKKYEAEAIARHEKELKESEERESKKARESNEMMKRRIEFEEVKDEEPKVEESEGLEQLGTNADKSQEAQIDEHKDSANDSCKIGQQNPAGDSNDDDSKYLQPNEGNGADYARYRFFQTLQDLELRIPTGLNNPIKGRDVIVEIKRKHIKVAIRGQPEPILEGPLYGEVKVEESTWTLDGGKVIVVGLEKIDQMSWWSCIVKGEPEIDMKKITPHNSKLSDLDGETRGMVEKMMYDQQQKSMGKPTSDEQLKQQQLKAFMDAHPEMDFSKCKFG</sequence>
<keyword evidence="12" id="KW-1185">Reference proteome</keyword>
<evidence type="ECO:0000256" key="1">
    <source>
        <dbReference type="ARBA" id="ARBA00004496"/>
    </source>
</evidence>
<comment type="similarity">
    <text evidence="2">Belongs to the CTAG/PCC1 family.</text>
</comment>
<evidence type="ECO:0000256" key="3">
    <source>
        <dbReference type="ARBA" id="ARBA00010513"/>
    </source>
</evidence>